<dbReference type="InParanoid" id="I3TF76"/>
<feature type="domain" description="FAD/NAD(P)-binding" evidence="1">
    <location>
        <begin position="24"/>
        <end position="344"/>
    </location>
</feature>
<proteinExistence type="predicted"/>
<dbReference type="RefSeq" id="WP_014737664.1">
    <property type="nucleotide sequence ID" value="NC_017954.1"/>
</dbReference>
<dbReference type="EMBL" id="CP003531">
    <property type="protein sequence ID" value="AFK51414.1"/>
    <property type="molecule type" value="Genomic_DNA"/>
</dbReference>
<dbReference type="STRING" id="1184251.TCELL_0991"/>
<evidence type="ECO:0000313" key="2">
    <source>
        <dbReference type="EMBL" id="AFK51414.1"/>
    </source>
</evidence>
<dbReference type="SUPFAM" id="SSF51971">
    <property type="entry name" value="Nucleotide-binding domain"/>
    <property type="match status" value="1"/>
</dbReference>
<dbReference type="PRINTS" id="PR00368">
    <property type="entry name" value="FADPNR"/>
</dbReference>
<dbReference type="KEGG" id="thg:TCELL_0991"/>
<dbReference type="eggNOG" id="arCOG01292">
    <property type="taxonomic scope" value="Archaea"/>
</dbReference>
<sequence length="367" mass="40054">MGGYLDYMNFAFLCRSKPTSKNLRVAVIGAGPAGLAATGYLVCRGFEVDVFDKQPLPGGMMVFAIPPWRIPKQRVLEGVKRLEEVFGVRFYTRTKVFAGEVRHEEGDSLVEKSLPLEEVVNDYHAVLISTGTWESKIPRLPGVGSEGVTSALDYLYRVRVFELGFTASPPPRSRRAVVIGGGYSAIDAAEQVSRMGGDATIVYRRTIREAPAGVYEVERVRREGVEFVELASPVEVVAENGRVKGVRFQRMRLGPPDESGRPQPVPIEGADFVLEADLVIFATGEAPTPPVSRSEDVLRKLGLSLKKDGSVSVNRIYQTSNPKVFAAGDVVTGPSRVGPAVRSGLYAGRFVENWLETQLVKAPLTAR</sequence>
<evidence type="ECO:0000313" key="3">
    <source>
        <dbReference type="Proteomes" id="UP000005270"/>
    </source>
</evidence>
<keyword evidence="3" id="KW-1185">Reference proteome</keyword>
<dbReference type="NCBIfam" id="NF009409">
    <property type="entry name" value="PRK12770.1"/>
    <property type="match status" value="1"/>
</dbReference>
<dbReference type="InterPro" id="IPR023753">
    <property type="entry name" value="FAD/NAD-binding_dom"/>
</dbReference>
<name>I3TF76_THEC1</name>
<protein>
    <submittedName>
        <fullName evidence="2">Sulfide dehydrogenase subunit SudA</fullName>
    </submittedName>
</protein>
<dbReference type="GO" id="GO:0016491">
    <property type="term" value="F:oxidoreductase activity"/>
    <property type="evidence" value="ECO:0007669"/>
    <property type="project" value="InterPro"/>
</dbReference>
<organism evidence="2 3">
    <name type="scientific">Thermogladius calderae (strain DSM 22663 / VKM B-2946 / 1633)</name>
    <dbReference type="NCBI Taxonomy" id="1184251"/>
    <lineage>
        <taxon>Archaea</taxon>
        <taxon>Thermoproteota</taxon>
        <taxon>Thermoprotei</taxon>
        <taxon>Desulfurococcales</taxon>
        <taxon>Desulfurococcaceae</taxon>
        <taxon>Thermogladius</taxon>
    </lineage>
</organism>
<dbReference type="HOGENOM" id="CLU_000422_3_3_2"/>
<dbReference type="InterPro" id="IPR036188">
    <property type="entry name" value="FAD/NAD-bd_sf"/>
</dbReference>
<dbReference type="GeneID" id="13013310"/>
<dbReference type="Gene3D" id="3.50.50.60">
    <property type="entry name" value="FAD/NAD(P)-binding domain"/>
    <property type="match status" value="1"/>
</dbReference>
<dbReference type="PANTHER" id="PTHR42783:SF3">
    <property type="entry name" value="GLUTAMATE SYNTHASE [NADPH] SMALL CHAIN-RELATED"/>
    <property type="match status" value="1"/>
</dbReference>
<reference evidence="2 3" key="1">
    <citation type="journal article" date="2012" name="J. Bacteriol.">
        <title>Complete genome sequence of the hyperthermophilic cellulolytic Crenarchaeon 'Thermogladius cellulolyticus' 1633.</title>
        <authorList>
            <person name="Mardanov A.V."/>
            <person name="Kochetkova T.V."/>
            <person name="Beletsky A.V."/>
            <person name="Bonch-Osmolovskaya E.A."/>
            <person name="Ravin N.V."/>
            <person name="Skryabin K.G."/>
        </authorList>
    </citation>
    <scope>NUCLEOTIDE SEQUENCE [LARGE SCALE GENOMIC DNA]</scope>
    <source>
        <strain evidence="3">DSM 22663 / VKM B-2946 / 1633</strain>
    </source>
</reference>
<gene>
    <name evidence="2" type="ordered locus">TCELL_0991</name>
</gene>
<dbReference type="Proteomes" id="UP000005270">
    <property type="component" value="Chromosome"/>
</dbReference>
<evidence type="ECO:0000259" key="1">
    <source>
        <dbReference type="Pfam" id="PF07992"/>
    </source>
</evidence>
<dbReference type="Pfam" id="PF07992">
    <property type="entry name" value="Pyr_redox_2"/>
    <property type="match status" value="1"/>
</dbReference>
<accession>I3TF76</accession>
<dbReference type="AlphaFoldDB" id="I3TF76"/>
<dbReference type="PRINTS" id="PR00411">
    <property type="entry name" value="PNDRDTASEI"/>
</dbReference>
<dbReference type="PANTHER" id="PTHR42783">
    <property type="entry name" value="GLUTAMATE SYNTHASE [NADPH] SMALL CHAIN"/>
    <property type="match status" value="1"/>
</dbReference>
<dbReference type="Gene3D" id="3.40.50.720">
    <property type="entry name" value="NAD(P)-binding Rossmann-like Domain"/>
    <property type="match status" value="1"/>
</dbReference>